<dbReference type="Proteomes" id="UP000006383">
    <property type="component" value="Chromosome I"/>
</dbReference>
<gene>
    <name evidence="1" type="ordered locus">BOV_0972</name>
</gene>
<reference evidence="2" key="1">
    <citation type="journal article" date="2009" name="PLoS ONE">
        <title>Genome degradation in Brucella ovis corresponds with narrowing of its host range and tissue tropism.</title>
        <authorList>
            <person name="Tsolis R.M."/>
            <person name="Seshadri R."/>
            <person name="Santos R.L."/>
            <person name="Sangari F.J."/>
            <person name="Lobo J.M."/>
            <person name="de Jong M.F."/>
            <person name="Ren Q."/>
            <person name="Myers G."/>
            <person name="Brinkac L.M."/>
            <person name="Nelson W.C."/>
            <person name="Deboy R.T."/>
            <person name="Angiuoli S."/>
            <person name="Khouri H."/>
            <person name="Dimitrov G."/>
            <person name="Robinson J.R."/>
            <person name="Mulligan S."/>
            <person name="Walker R.L."/>
            <person name="Elzer P.E."/>
            <person name="Hassan K.A."/>
            <person name="Paulsen I.T."/>
        </authorList>
    </citation>
    <scope>NUCLEOTIDE SEQUENCE [LARGE SCALE GENOMIC DNA]</scope>
    <source>
        <strain evidence="2">ATCC 25840 / 63/290 / NCTC 10512</strain>
    </source>
</reference>
<dbReference type="AlphaFoldDB" id="A0A0H3AQB3"/>
<evidence type="ECO:0000313" key="1">
    <source>
        <dbReference type="EMBL" id="ABQ60866.1"/>
    </source>
</evidence>
<dbReference type="KEGG" id="bov:BOV_0972"/>
<name>A0A0H3AQB3_BRUO2</name>
<keyword evidence="2" id="KW-1185">Reference proteome</keyword>
<sequence>MAKKKIFYLHFSNWHSLCFSIDEAGTMLISEEERRPFSDEKDRSHY</sequence>
<organism evidence="1 2">
    <name type="scientific">Brucella ovis (strain ATCC 25840 / 63/290 / NCTC 10512)</name>
    <dbReference type="NCBI Taxonomy" id="444178"/>
    <lineage>
        <taxon>Bacteria</taxon>
        <taxon>Pseudomonadati</taxon>
        <taxon>Pseudomonadota</taxon>
        <taxon>Alphaproteobacteria</taxon>
        <taxon>Hyphomicrobiales</taxon>
        <taxon>Brucellaceae</taxon>
        <taxon>Brucella/Ochrobactrum group</taxon>
        <taxon>Brucella</taxon>
    </lineage>
</organism>
<dbReference type="EMBL" id="CP000708">
    <property type="protein sequence ID" value="ABQ60866.1"/>
    <property type="molecule type" value="Genomic_DNA"/>
</dbReference>
<evidence type="ECO:0000313" key="2">
    <source>
        <dbReference type="Proteomes" id="UP000006383"/>
    </source>
</evidence>
<accession>A0A0H3AQB3</accession>
<dbReference type="HOGENOM" id="CLU_3181033_0_0_5"/>
<proteinExistence type="predicted"/>
<protein>
    <submittedName>
        <fullName evidence="1">Uncharacterized protein</fullName>
    </submittedName>
</protein>